<dbReference type="AlphaFoldDB" id="A0A450ZUG6"/>
<feature type="domain" description="Reverse transcriptase" evidence="1">
    <location>
        <begin position="1"/>
        <end position="57"/>
    </location>
</feature>
<evidence type="ECO:0000313" key="2">
    <source>
        <dbReference type="EMBL" id="VFK57444.1"/>
    </source>
</evidence>
<dbReference type="PROSITE" id="PS50878">
    <property type="entry name" value="RT_POL"/>
    <property type="match status" value="1"/>
</dbReference>
<dbReference type="InterPro" id="IPR000477">
    <property type="entry name" value="RT_dom"/>
</dbReference>
<name>A0A450ZUG6_9GAMM</name>
<dbReference type="EMBL" id="CAADFW010000017">
    <property type="protein sequence ID" value="VFK57444.1"/>
    <property type="molecule type" value="Genomic_DNA"/>
</dbReference>
<evidence type="ECO:0000259" key="1">
    <source>
        <dbReference type="PROSITE" id="PS50878"/>
    </source>
</evidence>
<gene>
    <name evidence="2" type="ORF">BECKTC1821F_GA0114240_101751</name>
</gene>
<proteinExistence type="predicted"/>
<sequence length="119" mass="13689">MRYLNDFIVMWRNHTQAEEALGLMRSHLENELKFDSSPEKTHIATFSQGFEYLGFELCARSVGMRHKSVENFKTKVREITKRSHHLNDDLGTPDGSARCPEWARQQMGGIDSFAATGRE</sequence>
<protein>
    <recommendedName>
        <fullName evidence="1">Reverse transcriptase domain-containing protein</fullName>
    </recommendedName>
</protein>
<organism evidence="2">
    <name type="scientific">Candidatus Kentrum sp. TC</name>
    <dbReference type="NCBI Taxonomy" id="2126339"/>
    <lineage>
        <taxon>Bacteria</taxon>
        <taxon>Pseudomonadati</taxon>
        <taxon>Pseudomonadota</taxon>
        <taxon>Gammaproteobacteria</taxon>
        <taxon>Candidatus Kentrum</taxon>
    </lineage>
</organism>
<reference evidence="2" key="1">
    <citation type="submission" date="2019-02" db="EMBL/GenBank/DDBJ databases">
        <authorList>
            <person name="Gruber-Vodicka R. H."/>
            <person name="Seah K. B. B."/>
        </authorList>
    </citation>
    <scope>NUCLEOTIDE SEQUENCE</scope>
    <source>
        <strain evidence="2">BECK_BZ126</strain>
    </source>
</reference>
<accession>A0A450ZUG6</accession>